<comment type="caution">
    <text evidence="2">The sequence shown here is derived from an EMBL/GenBank/DDBJ whole genome shotgun (WGS) entry which is preliminary data.</text>
</comment>
<evidence type="ECO:0000256" key="1">
    <source>
        <dbReference type="SAM" id="MobiDB-lite"/>
    </source>
</evidence>
<feature type="region of interest" description="Disordered" evidence="1">
    <location>
        <begin position="112"/>
        <end position="144"/>
    </location>
</feature>
<organism evidence="2 3">
    <name type="scientific">Aquirufa rosea</name>
    <dbReference type="NCBI Taxonomy" id="2509241"/>
    <lineage>
        <taxon>Bacteria</taxon>
        <taxon>Pseudomonadati</taxon>
        <taxon>Bacteroidota</taxon>
        <taxon>Cytophagia</taxon>
        <taxon>Cytophagales</taxon>
        <taxon>Flectobacillaceae</taxon>
        <taxon>Aquirufa</taxon>
    </lineage>
</organism>
<reference evidence="2 3" key="1">
    <citation type="submission" date="2019-01" db="EMBL/GenBank/DDBJ databases">
        <title>Cytophagaceae bacterium strain CAR-16.</title>
        <authorList>
            <person name="Chen W.-M."/>
        </authorList>
    </citation>
    <scope>NUCLEOTIDE SEQUENCE [LARGE SCALE GENOMIC DNA]</scope>
    <source>
        <strain evidence="2 3">CAR-16</strain>
    </source>
</reference>
<protein>
    <submittedName>
        <fullName evidence="2">Uncharacterized protein</fullName>
    </submittedName>
</protein>
<gene>
    <name evidence="2" type="ORF">ESB04_05090</name>
</gene>
<dbReference type="OrthoDB" id="9923129at2"/>
<evidence type="ECO:0000313" key="2">
    <source>
        <dbReference type="EMBL" id="RXK51031.1"/>
    </source>
</evidence>
<proteinExistence type="predicted"/>
<name>A0A4V1M5N6_9BACT</name>
<dbReference type="EMBL" id="SDHY01000002">
    <property type="protein sequence ID" value="RXK51031.1"/>
    <property type="molecule type" value="Genomic_DNA"/>
</dbReference>
<dbReference type="AlphaFoldDB" id="A0A4V1M5N6"/>
<dbReference type="RefSeq" id="WP_129026641.1">
    <property type="nucleotide sequence ID" value="NZ_SDHY01000002.1"/>
</dbReference>
<dbReference type="Proteomes" id="UP000289455">
    <property type="component" value="Unassembled WGS sequence"/>
</dbReference>
<sequence>MKKSSIDNWNSIEKKWQEKLTSHEEEVPAAIWDQIEKKLDEKKGRAIPFIINRKQWSWAAILLISFGLGWWQLSNTDALIDHSNIANQISTQAPKSGVESTLPEQAEVVGLGETSESYDSAPKVARVSHHSSSKESQDSPAPVASNMPVIIESNTPNNPVILADNRTIEKEKPASLVKEESIEMLIDIQPSQASNSEKENSYVPEPSKKRHSLFARVVKQLKHAIDGDPVDWQTLKQGDPKLENSIHQVANTYIKTEQVVQRTFQF</sequence>
<keyword evidence="3" id="KW-1185">Reference proteome</keyword>
<evidence type="ECO:0000313" key="3">
    <source>
        <dbReference type="Proteomes" id="UP000289455"/>
    </source>
</evidence>
<accession>A0A4V1M5N6</accession>